<dbReference type="AlphaFoldDB" id="A0AAW2F9Y4"/>
<name>A0AAW2F9Y4_9HYME</name>
<sequence>MIFDNFTHIKIFLFYCKVIKRMYSFNLLEYIRFEESHYRIEEKNWMFLKRGRNVFRLRIRHQLVGDSRDFKMSHIQLIKRKTTAFTLINQDIRNGTFSAKYESAGSLSRDVKYSRRIG</sequence>
<reference evidence="1 2" key="1">
    <citation type="submission" date="2023-03" db="EMBL/GenBank/DDBJ databases">
        <title>High recombination rates correlate with genetic variation in Cardiocondyla obscurior ants.</title>
        <authorList>
            <person name="Errbii M."/>
        </authorList>
    </citation>
    <scope>NUCLEOTIDE SEQUENCE [LARGE SCALE GENOMIC DNA]</scope>
    <source>
        <strain evidence="1">Alpha-2009</strain>
        <tissue evidence="1">Whole body</tissue>
    </source>
</reference>
<comment type="caution">
    <text evidence="1">The sequence shown here is derived from an EMBL/GenBank/DDBJ whole genome shotgun (WGS) entry which is preliminary data.</text>
</comment>
<evidence type="ECO:0000313" key="2">
    <source>
        <dbReference type="Proteomes" id="UP001430953"/>
    </source>
</evidence>
<accession>A0AAW2F9Y4</accession>
<keyword evidence="2" id="KW-1185">Reference proteome</keyword>
<dbReference type="Proteomes" id="UP001430953">
    <property type="component" value="Unassembled WGS sequence"/>
</dbReference>
<evidence type="ECO:0000313" key="1">
    <source>
        <dbReference type="EMBL" id="KAL0112307.1"/>
    </source>
</evidence>
<gene>
    <name evidence="1" type="ORF">PUN28_011973</name>
</gene>
<proteinExistence type="predicted"/>
<protein>
    <submittedName>
        <fullName evidence="1">Uncharacterized protein</fullName>
    </submittedName>
</protein>
<organism evidence="1 2">
    <name type="scientific">Cardiocondyla obscurior</name>
    <dbReference type="NCBI Taxonomy" id="286306"/>
    <lineage>
        <taxon>Eukaryota</taxon>
        <taxon>Metazoa</taxon>
        <taxon>Ecdysozoa</taxon>
        <taxon>Arthropoda</taxon>
        <taxon>Hexapoda</taxon>
        <taxon>Insecta</taxon>
        <taxon>Pterygota</taxon>
        <taxon>Neoptera</taxon>
        <taxon>Endopterygota</taxon>
        <taxon>Hymenoptera</taxon>
        <taxon>Apocrita</taxon>
        <taxon>Aculeata</taxon>
        <taxon>Formicoidea</taxon>
        <taxon>Formicidae</taxon>
        <taxon>Myrmicinae</taxon>
        <taxon>Cardiocondyla</taxon>
    </lineage>
</organism>
<dbReference type="EMBL" id="JADYXP020000012">
    <property type="protein sequence ID" value="KAL0112307.1"/>
    <property type="molecule type" value="Genomic_DNA"/>
</dbReference>